<name>A0ACA9SVR2_9GLOM</name>
<feature type="non-terminal residue" evidence="1">
    <location>
        <position position="1"/>
    </location>
</feature>
<gene>
    <name evidence="1" type="ORF">RPERSI_LOCUS35249</name>
</gene>
<evidence type="ECO:0000313" key="1">
    <source>
        <dbReference type="EMBL" id="CAG8848699.1"/>
    </source>
</evidence>
<feature type="non-terminal residue" evidence="1">
    <location>
        <position position="61"/>
    </location>
</feature>
<proteinExistence type="predicted"/>
<dbReference type="EMBL" id="CAJVQC010161931">
    <property type="protein sequence ID" value="CAG8848699.1"/>
    <property type="molecule type" value="Genomic_DNA"/>
</dbReference>
<sequence>FTEKHPTNGAEYLKIELLSEDECSDVRAFGKRKRNNNVIETIEPLGKRGRVEEPRQGNEGL</sequence>
<dbReference type="Proteomes" id="UP000789920">
    <property type="component" value="Unassembled WGS sequence"/>
</dbReference>
<evidence type="ECO:0000313" key="2">
    <source>
        <dbReference type="Proteomes" id="UP000789920"/>
    </source>
</evidence>
<reference evidence="1" key="1">
    <citation type="submission" date="2021-06" db="EMBL/GenBank/DDBJ databases">
        <authorList>
            <person name="Kallberg Y."/>
            <person name="Tangrot J."/>
            <person name="Rosling A."/>
        </authorList>
    </citation>
    <scope>NUCLEOTIDE SEQUENCE</scope>
    <source>
        <strain evidence="1">MA461A</strain>
    </source>
</reference>
<accession>A0ACA9SVR2</accession>
<keyword evidence="2" id="KW-1185">Reference proteome</keyword>
<organism evidence="1 2">
    <name type="scientific">Racocetra persica</name>
    <dbReference type="NCBI Taxonomy" id="160502"/>
    <lineage>
        <taxon>Eukaryota</taxon>
        <taxon>Fungi</taxon>
        <taxon>Fungi incertae sedis</taxon>
        <taxon>Mucoromycota</taxon>
        <taxon>Glomeromycotina</taxon>
        <taxon>Glomeromycetes</taxon>
        <taxon>Diversisporales</taxon>
        <taxon>Gigasporaceae</taxon>
        <taxon>Racocetra</taxon>
    </lineage>
</organism>
<protein>
    <submittedName>
        <fullName evidence="1">12479_t:CDS:1</fullName>
    </submittedName>
</protein>
<comment type="caution">
    <text evidence="1">The sequence shown here is derived from an EMBL/GenBank/DDBJ whole genome shotgun (WGS) entry which is preliminary data.</text>
</comment>